<dbReference type="InParanoid" id="A0A0C2WN50"/>
<sequence>MKLSAALRLFAFFALPTFVTSIPLLDSVDDGYVSVTAKRLNGQNLDKRQLSDTMVNVVNAITVFADEYNYYHGYSRAEFTQNIVQAIYNYYPHFNYIICHDAVVHDSNFPGPVGVNSYDVQVTYDKAPTPFNNPPVFDVVIGTNGTFTRYGDGGYINWAYIGNVIDAQDVTKPHRARVVTFGTPN</sequence>
<name>A0A0C2WN50_AMAMK</name>
<keyword evidence="3" id="KW-1185">Reference proteome</keyword>
<dbReference type="EMBL" id="KN818361">
    <property type="protein sequence ID" value="KIL57678.1"/>
    <property type="molecule type" value="Genomic_DNA"/>
</dbReference>
<evidence type="ECO:0000313" key="3">
    <source>
        <dbReference type="Proteomes" id="UP000054549"/>
    </source>
</evidence>
<feature type="chain" id="PRO_5002158306" evidence="1">
    <location>
        <begin position="22"/>
        <end position="185"/>
    </location>
</feature>
<organism evidence="2 3">
    <name type="scientific">Amanita muscaria (strain Koide BX008)</name>
    <dbReference type="NCBI Taxonomy" id="946122"/>
    <lineage>
        <taxon>Eukaryota</taxon>
        <taxon>Fungi</taxon>
        <taxon>Dikarya</taxon>
        <taxon>Basidiomycota</taxon>
        <taxon>Agaricomycotina</taxon>
        <taxon>Agaricomycetes</taxon>
        <taxon>Agaricomycetidae</taxon>
        <taxon>Agaricales</taxon>
        <taxon>Pluteineae</taxon>
        <taxon>Amanitaceae</taxon>
        <taxon>Amanita</taxon>
    </lineage>
</organism>
<proteinExistence type="predicted"/>
<evidence type="ECO:0000313" key="2">
    <source>
        <dbReference type="EMBL" id="KIL57678.1"/>
    </source>
</evidence>
<dbReference type="Proteomes" id="UP000054549">
    <property type="component" value="Unassembled WGS sequence"/>
</dbReference>
<accession>A0A0C2WN50</accession>
<keyword evidence="1" id="KW-0732">Signal</keyword>
<gene>
    <name evidence="2" type="ORF">M378DRAFT_376040</name>
</gene>
<protein>
    <submittedName>
        <fullName evidence="2">Uncharacterized protein</fullName>
    </submittedName>
</protein>
<feature type="signal peptide" evidence="1">
    <location>
        <begin position="1"/>
        <end position="21"/>
    </location>
</feature>
<dbReference type="AlphaFoldDB" id="A0A0C2WN50"/>
<dbReference type="STRING" id="946122.A0A0C2WN50"/>
<evidence type="ECO:0000256" key="1">
    <source>
        <dbReference type="SAM" id="SignalP"/>
    </source>
</evidence>
<reference evidence="2 3" key="1">
    <citation type="submission" date="2014-04" db="EMBL/GenBank/DDBJ databases">
        <title>Evolutionary Origins and Diversification of the Mycorrhizal Mutualists.</title>
        <authorList>
            <consortium name="DOE Joint Genome Institute"/>
            <consortium name="Mycorrhizal Genomics Consortium"/>
            <person name="Kohler A."/>
            <person name="Kuo A."/>
            <person name="Nagy L.G."/>
            <person name="Floudas D."/>
            <person name="Copeland A."/>
            <person name="Barry K.W."/>
            <person name="Cichocki N."/>
            <person name="Veneault-Fourrey C."/>
            <person name="LaButti K."/>
            <person name="Lindquist E.A."/>
            <person name="Lipzen A."/>
            <person name="Lundell T."/>
            <person name="Morin E."/>
            <person name="Murat C."/>
            <person name="Riley R."/>
            <person name="Ohm R."/>
            <person name="Sun H."/>
            <person name="Tunlid A."/>
            <person name="Henrissat B."/>
            <person name="Grigoriev I.V."/>
            <person name="Hibbett D.S."/>
            <person name="Martin F."/>
        </authorList>
    </citation>
    <scope>NUCLEOTIDE SEQUENCE [LARGE SCALE GENOMIC DNA]</scope>
    <source>
        <strain evidence="2 3">Koide BX008</strain>
    </source>
</reference>
<dbReference type="OrthoDB" id="3685327at2759"/>
<dbReference type="HOGENOM" id="CLU_118201_2_0_1"/>